<proteinExistence type="predicted"/>
<dbReference type="PATRIC" id="fig|348151.3.peg.727"/>
<dbReference type="EMBL" id="JQCB01000002">
    <property type="protein sequence ID" value="KRN96842.1"/>
    <property type="molecule type" value="Genomic_DNA"/>
</dbReference>
<evidence type="ECO:0000313" key="4">
    <source>
        <dbReference type="Proteomes" id="UP000321429"/>
    </source>
</evidence>
<dbReference type="EMBL" id="BJUD01000011">
    <property type="protein sequence ID" value="GEK28508.1"/>
    <property type="molecule type" value="Genomic_DNA"/>
</dbReference>
<dbReference type="Proteomes" id="UP000051139">
    <property type="component" value="Unassembled WGS sequence"/>
</dbReference>
<reference evidence="2 3" key="1">
    <citation type="journal article" date="2015" name="Genome Announc.">
        <title>Expanding the biotechnology potential of lactobacilli through comparative genomics of 213 strains and associated genera.</title>
        <authorList>
            <person name="Sun Z."/>
            <person name="Harris H.M."/>
            <person name="McCann A."/>
            <person name="Guo C."/>
            <person name="Argimon S."/>
            <person name="Zhang W."/>
            <person name="Yang X."/>
            <person name="Jeffery I.B."/>
            <person name="Cooney J.C."/>
            <person name="Kagawa T.F."/>
            <person name="Liu W."/>
            <person name="Song Y."/>
            <person name="Salvetti E."/>
            <person name="Wrobel A."/>
            <person name="Rasinkangas P."/>
            <person name="Parkhill J."/>
            <person name="Rea M.C."/>
            <person name="O'Sullivan O."/>
            <person name="Ritari J."/>
            <person name="Douillard F.P."/>
            <person name="Paul Ross R."/>
            <person name="Yang R."/>
            <person name="Briner A.E."/>
            <person name="Felis G.E."/>
            <person name="de Vos W.M."/>
            <person name="Barrangou R."/>
            <person name="Klaenhammer T.R."/>
            <person name="Caufield P.W."/>
            <person name="Cui Y."/>
            <person name="Zhang H."/>
            <person name="O'Toole P.W."/>
        </authorList>
    </citation>
    <scope>NUCLEOTIDE SEQUENCE [LARGE SCALE GENOMIC DNA]</scope>
    <source>
        <strain evidence="2 3">DSM 22696</strain>
    </source>
</reference>
<gene>
    <name evidence="2" type="ORF">IV55_GL000710</name>
    <name evidence="1" type="ORF">LSI01_08190</name>
</gene>
<dbReference type="AlphaFoldDB" id="A0A0R2LCS9"/>
<reference evidence="1 4" key="2">
    <citation type="submission" date="2019-07" db="EMBL/GenBank/DDBJ databases">
        <title>Whole genome shotgun sequence of Lactobacillus siliginis NBRC 101315.</title>
        <authorList>
            <person name="Hosoyama A."/>
            <person name="Uohara A."/>
            <person name="Ohji S."/>
            <person name="Ichikawa N."/>
        </authorList>
    </citation>
    <scope>NUCLEOTIDE SEQUENCE [LARGE SCALE GENOMIC DNA]</scope>
    <source>
        <strain evidence="1 4">NBRC 101315</strain>
    </source>
</reference>
<protein>
    <submittedName>
        <fullName evidence="2">Uncharacterized protein</fullName>
    </submittedName>
</protein>
<evidence type="ECO:0000313" key="2">
    <source>
        <dbReference type="EMBL" id="KRN96842.1"/>
    </source>
</evidence>
<keyword evidence="3" id="KW-1185">Reference proteome</keyword>
<evidence type="ECO:0000313" key="1">
    <source>
        <dbReference type="EMBL" id="GEK28508.1"/>
    </source>
</evidence>
<dbReference type="RefSeq" id="WP_057808646.1">
    <property type="nucleotide sequence ID" value="NZ_BJUD01000011.1"/>
</dbReference>
<evidence type="ECO:0000313" key="3">
    <source>
        <dbReference type="Proteomes" id="UP000051139"/>
    </source>
</evidence>
<dbReference type="Proteomes" id="UP000321429">
    <property type="component" value="Unassembled WGS sequence"/>
</dbReference>
<name>A0A0R2LCS9_9LACO</name>
<accession>A0A0R2LCS9</accession>
<comment type="caution">
    <text evidence="2">The sequence shown here is derived from an EMBL/GenBank/DDBJ whole genome shotgun (WGS) entry which is preliminary data.</text>
</comment>
<organism evidence="2 3">
    <name type="scientific">Furfurilactobacillus siliginis</name>
    <dbReference type="NCBI Taxonomy" id="348151"/>
    <lineage>
        <taxon>Bacteria</taxon>
        <taxon>Bacillati</taxon>
        <taxon>Bacillota</taxon>
        <taxon>Bacilli</taxon>
        <taxon>Lactobacillales</taxon>
        <taxon>Lactobacillaceae</taxon>
        <taxon>Furfurilactobacillus</taxon>
    </lineage>
</organism>
<sequence>MKSSFDQRDILKMTELGMKGLVMNVEQKQAWKTMTDAYWICFDESKRLGKTDVQAMSAAQSLMIASMAGSNGGDSNDSDENM</sequence>